<organism evidence="1 2">
    <name type="scientific">Aliterella atlantica CENA595</name>
    <dbReference type="NCBI Taxonomy" id="1618023"/>
    <lineage>
        <taxon>Bacteria</taxon>
        <taxon>Bacillati</taxon>
        <taxon>Cyanobacteriota</taxon>
        <taxon>Cyanophyceae</taxon>
        <taxon>Chroococcidiopsidales</taxon>
        <taxon>Aliterellaceae</taxon>
        <taxon>Aliterella</taxon>
    </lineage>
</organism>
<dbReference type="GO" id="GO:0046404">
    <property type="term" value="F:ATP-dependent polydeoxyribonucleotide 5'-hydroxyl-kinase activity"/>
    <property type="evidence" value="ECO:0007669"/>
    <property type="project" value="TreeGrafter"/>
</dbReference>
<accession>A0A0D8ZWJ9</accession>
<dbReference type="Pfam" id="PF13671">
    <property type="entry name" value="AAA_33"/>
    <property type="match status" value="1"/>
</dbReference>
<dbReference type="Gene3D" id="3.40.50.300">
    <property type="entry name" value="P-loop containing nucleotide triphosphate hydrolases"/>
    <property type="match status" value="1"/>
</dbReference>
<dbReference type="RefSeq" id="WP_045053367.1">
    <property type="nucleotide sequence ID" value="NZ_CAWMDP010000011.1"/>
</dbReference>
<dbReference type="InterPro" id="IPR017101">
    <property type="entry name" value="P-loop_ATP/GTP-bd_All4644_prd"/>
</dbReference>
<name>A0A0D8ZWJ9_9CYAN</name>
<dbReference type="SUPFAM" id="SSF52540">
    <property type="entry name" value="P-loop containing nucleoside triphosphate hydrolases"/>
    <property type="match status" value="1"/>
</dbReference>
<dbReference type="PIRSF" id="PIRSF037081">
    <property type="entry name" value="P-loop_All4644_prd"/>
    <property type="match status" value="1"/>
</dbReference>
<dbReference type="PANTHER" id="PTHR12083">
    <property type="entry name" value="BIFUNCTIONAL POLYNUCLEOTIDE PHOSPHATASE/KINASE"/>
    <property type="match status" value="1"/>
</dbReference>
<sequence>MELVIFTGLQASGKTTFYRDRFAATHEHISKDLFPNNKNKNRRQEQLIKAALDAGKSIVVDNTNPTPVERTPLIELGSSYGCEIIGYYFASQLSCCLQRNSARTGKARVPDVALYATAKKLVVPSYSEGFDRLFCVKFNQNSQQVEEVERG</sequence>
<keyword evidence="1" id="KW-0808">Transferase</keyword>
<protein>
    <submittedName>
        <fullName evidence="1">Kinase</fullName>
    </submittedName>
</protein>
<reference evidence="1 2" key="1">
    <citation type="submission" date="2015-02" db="EMBL/GenBank/DDBJ databases">
        <title>Draft genome of a novel marine cyanobacterium (Chroococcales) isolated from South Atlantic Ocean.</title>
        <authorList>
            <person name="Rigonato J."/>
            <person name="Alvarenga D.O."/>
            <person name="Branco L.H."/>
            <person name="Varani A.M."/>
            <person name="Brandini F.P."/>
            <person name="Fiore M.F."/>
        </authorList>
    </citation>
    <scope>NUCLEOTIDE SEQUENCE [LARGE SCALE GENOMIC DNA]</scope>
    <source>
        <strain evidence="1 2">CENA595</strain>
    </source>
</reference>
<keyword evidence="1" id="KW-0418">Kinase</keyword>
<evidence type="ECO:0000313" key="1">
    <source>
        <dbReference type="EMBL" id="KJH72752.1"/>
    </source>
</evidence>
<dbReference type="STRING" id="1618023.UH38_04095"/>
<gene>
    <name evidence="1" type="ORF">UH38_04095</name>
</gene>
<dbReference type="AlphaFoldDB" id="A0A0D8ZWJ9"/>
<dbReference type="GO" id="GO:0003690">
    <property type="term" value="F:double-stranded DNA binding"/>
    <property type="evidence" value="ECO:0007669"/>
    <property type="project" value="TreeGrafter"/>
</dbReference>
<dbReference type="OrthoDB" id="8564590at2"/>
<keyword evidence="2" id="KW-1185">Reference proteome</keyword>
<dbReference type="GO" id="GO:0046403">
    <property type="term" value="F:polynucleotide 3'-phosphatase activity"/>
    <property type="evidence" value="ECO:0007669"/>
    <property type="project" value="TreeGrafter"/>
</dbReference>
<dbReference type="Proteomes" id="UP000032452">
    <property type="component" value="Unassembled WGS sequence"/>
</dbReference>
<dbReference type="EMBL" id="JYON01000003">
    <property type="protein sequence ID" value="KJH72752.1"/>
    <property type="molecule type" value="Genomic_DNA"/>
</dbReference>
<proteinExistence type="predicted"/>
<evidence type="ECO:0000313" key="2">
    <source>
        <dbReference type="Proteomes" id="UP000032452"/>
    </source>
</evidence>
<dbReference type="InterPro" id="IPR027417">
    <property type="entry name" value="P-loop_NTPase"/>
</dbReference>
<dbReference type="PANTHER" id="PTHR12083:SF9">
    <property type="entry name" value="BIFUNCTIONAL POLYNUCLEOTIDE PHOSPHATASE_KINASE"/>
    <property type="match status" value="1"/>
</dbReference>
<dbReference type="GO" id="GO:0006281">
    <property type="term" value="P:DNA repair"/>
    <property type="evidence" value="ECO:0007669"/>
    <property type="project" value="TreeGrafter"/>
</dbReference>
<comment type="caution">
    <text evidence="1">The sequence shown here is derived from an EMBL/GenBank/DDBJ whole genome shotgun (WGS) entry which is preliminary data.</text>
</comment>